<dbReference type="Gene3D" id="1.20.1280.50">
    <property type="match status" value="1"/>
</dbReference>
<dbReference type="InterPro" id="IPR036047">
    <property type="entry name" value="F-box-like_dom_sf"/>
</dbReference>
<evidence type="ECO:0000259" key="1">
    <source>
        <dbReference type="PROSITE" id="PS50181"/>
    </source>
</evidence>
<dbReference type="PROSITE" id="PS50181">
    <property type="entry name" value="FBOX"/>
    <property type="match status" value="1"/>
</dbReference>
<dbReference type="SMART" id="SM00256">
    <property type="entry name" value="FBOX"/>
    <property type="match status" value="1"/>
</dbReference>
<name>A0A5E4QQG2_9NEOP</name>
<gene>
    <name evidence="2" type="ORF">LSINAPIS_LOCUS10240</name>
</gene>
<organism evidence="2 3">
    <name type="scientific">Leptidea sinapis</name>
    <dbReference type="NCBI Taxonomy" id="189913"/>
    <lineage>
        <taxon>Eukaryota</taxon>
        <taxon>Metazoa</taxon>
        <taxon>Ecdysozoa</taxon>
        <taxon>Arthropoda</taxon>
        <taxon>Hexapoda</taxon>
        <taxon>Insecta</taxon>
        <taxon>Pterygota</taxon>
        <taxon>Neoptera</taxon>
        <taxon>Endopterygota</taxon>
        <taxon>Lepidoptera</taxon>
        <taxon>Glossata</taxon>
        <taxon>Ditrysia</taxon>
        <taxon>Papilionoidea</taxon>
        <taxon>Pieridae</taxon>
        <taxon>Dismorphiinae</taxon>
        <taxon>Leptidea</taxon>
    </lineage>
</organism>
<keyword evidence="3" id="KW-1185">Reference proteome</keyword>
<protein>
    <recommendedName>
        <fullName evidence="1">F-box domain-containing protein</fullName>
    </recommendedName>
</protein>
<accession>A0A5E4QQG2</accession>
<dbReference type="SUPFAM" id="SSF81383">
    <property type="entry name" value="F-box domain"/>
    <property type="match status" value="1"/>
</dbReference>
<dbReference type="EMBL" id="FZQP02004089">
    <property type="protein sequence ID" value="VVC99347.1"/>
    <property type="molecule type" value="Genomic_DNA"/>
</dbReference>
<evidence type="ECO:0000313" key="3">
    <source>
        <dbReference type="Proteomes" id="UP000324832"/>
    </source>
</evidence>
<reference evidence="2 3" key="1">
    <citation type="submission" date="2017-07" db="EMBL/GenBank/DDBJ databases">
        <authorList>
            <person name="Talla V."/>
            <person name="Backstrom N."/>
        </authorList>
    </citation>
    <scope>NUCLEOTIDE SEQUENCE [LARGE SCALE GENOMIC DNA]</scope>
</reference>
<dbReference type="Proteomes" id="UP000324832">
    <property type="component" value="Unassembled WGS sequence"/>
</dbReference>
<evidence type="ECO:0000313" key="2">
    <source>
        <dbReference type="EMBL" id="VVC99347.1"/>
    </source>
</evidence>
<dbReference type="InterPro" id="IPR001810">
    <property type="entry name" value="F-box_dom"/>
</dbReference>
<dbReference type="Pfam" id="PF12937">
    <property type="entry name" value="F-box-like"/>
    <property type="match status" value="1"/>
</dbReference>
<sequence length="412" mass="48309">MSESSDNIALINCLPVETFLEILLRIDGPTLIRCRRVCKTWMDVIDGSDNIWHELCKNEFKTSSNLAKKKCGDLSNWYHIYRNLKLWPDVTTYEKTVKEFYNFNLRDRSHVLDINYGILPLKDSEGTVFYDMAHLKYIPVALPERNCVKICNNDTVSVLLVKKGIIYVQRTVNDPTFECEKTFIADNFILSDDLLHFYKNRDVFKCNLLKKDLSSRLIYHSNYEIKELQFNNDIIYLFTDCGKILCIDENSVVEKPINCPIEWVKHIKNICAIDDRNFICYSRNLFKIETNDYQHLYLDFPPITALFFYIDMVLIGLRSGEILLYKLSSQKKASMPIFETLTVLPDEKFPVQLDVCERKSGPVIVASTFFELFLIEINFFPDEHMVKNTFTSNKMNLYKRLRKLKDILQTGD</sequence>
<feature type="domain" description="F-box" evidence="1">
    <location>
        <begin position="8"/>
        <end position="55"/>
    </location>
</feature>
<proteinExistence type="predicted"/>
<dbReference type="AlphaFoldDB" id="A0A5E4QQG2"/>